<keyword evidence="2" id="KW-0186">Copper</keyword>
<dbReference type="RefSeq" id="WP_216517005.1">
    <property type="nucleotide sequence ID" value="NZ_JAHLPM010000002.1"/>
</dbReference>
<feature type="domain" description="HMA" evidence="3">
    <location>
        <begin position="1"/>
        <end position="65"/>
    </location>
</feature>
<evidence type="ECO:0000256" key="1">
    <source>
        <dbReference type="ARBA" id="ARBA00022723"/>
    </source>
</evidence>
<gene>
    <name evidence="4" type="ORF">KQI42_04110</name>
</gene>
<comment type="caution">
    <text evidence="4">The sequence shown here is derived from an EMBL/GenBank/DDBJ whole genome shotgun (WGS) entry which is preliminary data.</text>
</comment>
<evidence type="ECO:0000313" key="5">
    <source>
        <dbReference type="Proteomes" id="UP000749471"/>
    </source>
</evidence>
<protein>
    <submittedName>
        <fullName evidence="4">Copper ion binding protein</fullName>
    </submittedName>
</protein>
<name>A0ABS6E313_9FIRM</name>
<reference evidence="4 5" key="1">
    <citation type="submission" date="2021-06" db="EMBL/GenBank/DDBJ databases">
        <authorList>
            <person name="Sun Q."/>
            <person name="Li D."/>
        </authorList>
    </citation>
    <scope>NUCLEOTIDE SEQUENCE [LARGE SCALE GENOMIC DNA]</scope>
    <source>
        <strain evidence="4 5">MSJ-40</strain>
    </source>
</reference>
<dbReference type="InterPro" id="IPR006121">
    <property type="entry name" value="HMA_dom"/>
</dbReference>
<keyword evidence="5" id="KW-1185">Reference proteome</keyword>
<dbReference type="Proteomes" id="UP000749471">
    <property type="component" value="Unassembled WGS sequence"/>
</dbReference>
<dbReference type="CDD" id="cd00371">
    <property type="entry name" value="HMA"/>
    <property type="match status" value="1"/>
</dbReference>
<dbReference type="PROSITE" id="PS01047">
    <property type="entry name" value="HMA_1"/>
    <property type="match status" value="1"/>
</dbReference>
<proteinExistence type="predicted"/>
<organism evidence="4 5">
    <name type="scientific">Tissierella simiarum</name>
    <dbReference type="NCBI Taxonomy" id="2841534"/>
    <lineage>
        <taxon>Bacteria</taxon>
        <taxon>Bacillati</taxon>
        <taxon>Bacillota</taxon>
        <taxon>Tissierellia</taxon>
        <taxon>Tissierellales</taxon>
        <taxon>Tissierellaceae</taxon>
        <taxon>Tissierella</taxon>
    </lineage>
</organism>
<dbReference type="EMBL" id="JAHLPM010000002">
    <property type="protein sequence ID" value="MBU5437179.1"/>
    <property type="molecule type" value="Genomic_DNA"/>
</dbReference>
<dbReference type="Pfam" id="PF00403">
    <property type="entry name" value="HMA"/>
    <property type="match status" value="1"/>
</dbReference>
<sequence length="68" mass="7422">MKKTMIVEGMSCNHCVKAVKNALGELEGVSKVDVDLEAKKVEVEGENLADEKLKEAIEDAGYDVVEIK</sequence>
<evidence type="ECO:0000259" key="3">
    <source>
        <dbReference type="PROSITE" id="PS50846"/>
    </source>
</evidence>
<keyword evidence="1" id="KW-0479">Metal-binding</keyword>
<accession>A0ABS6E313</accession>
<evidence type="ECO:0000256" key="2">
    <source>
        <dbReference type="ARBA" id="ARBA00023008"/>
    </source>
</evidence>
<dbReference type="InterPro" id="IPR006122">
    <property type="entry name" value="HMA_Cu_ion-bd"/>
</dbReference>
<dbReference type="NCBIfam" id="TIGR00003">
    <property type="entry name" value="copper ion binding protein"/>
    <property type="match status" value="1"/>
</dbReference>
<dbReference type="PROSITE" id="PS50846">
    <property type="entry name" value="HMA_2"/>
    <property type="match status" value="1"/>
</dbReference>
<evidence type="ECO:0000313" key="4">
    <source>
        <dbReference type="EMBL" id="MBU5437179.1"/>
    </source>
</evidence>
<dbReference type="InterPro" id="IPR017969">
    <property type="entry name" value="Heavy-metal-associated_CS"/>
</dbReference>